<feature type="chain" id="PRO_5002365283" evidence="1">
    <location>
        <begin position="26"/>
        <end position="119"/>
    </location>
</feature>
<dbReference type="HOGENOM" id="CLU_137621_0_0_1"/>
<evidence type="ECO:0000313" key="3">
    <source>
        <dbReference type="Proteomes" id="UP000026962"/>
    </source>
</evidence>
<protein>
    <submittedName>
        <fullName evidence="2">Uncharacterized protein</fullName>
    </submittedName>
</protein>
<sequence length="119" mass="12646">MERKVPTSLLLLAIVALSLTVPSTGDMRAMFSGGEDTHHGIDVAVRQLMMVAPASARLEDTVAPELGVDMELHRRILAGNVGSEALTPNQPACVPSCPASGGRPYIDRGCKTVYQCKNN</sequence>
<name>A0A0E0KPD8_ORYPU</name>
<dbReference type="Gramene" id="OPUNC04G07320.1">
    <property type="protein sequence ID" value="OPUNC04G07320.1"/>
    <property type="gene ID" value="OPUNC04G07320"/>
</dbReference>
<dbReference type="OMA" id="MDRRACP"/>
<evidence type="ECO:0000256" key="1">
    <source>
        <dbReference type="SAM" id="SignalP"/>
    </source>
</evidence>
<feature type="signal peptide" evidence="1">
    <location>
        <begin position="1"/>
        <end position="25"/>
    </location>
</feature>
<dbReference type="PANTHER" id="PTHR34998:SF9">
    <property type="entry name" value="OS04G0357400 PROTEIN"/>
    <property type="match status" value="1"/>
</dbReference>
<keyword evidence="3" id="KW-1185">Reference proteome</keyword>
<reference evidence="2" key="2">
    <citation type="submission" date="2018-05" db="EMBL/GenBank/DDBJ databases">
        <title>OpunRS2 (Oryza punctata Reference Sequence Version 2).</title>
        <authorList>
            <person name="Zhang J."/>
            <person name="Kudrna D."/>
            <person name="Lee S."/>
            <person name="Talag J."/>
            <person name="Welchert J."/>
            <person name="Wing R.A."/>
        </authorList>
    </citation>
    <scope>NUCLEOTIDE SEQUENCE [LARGE SCALE GENOMIC DNA]</scope>
</reference>
<proteinExistence type="predicted"/>
<dbReference type="Proteomes" id="UP000026962">
    <property type="component" value="Chromosome 4"/>
</dbReference>
<dbReference type="EnsemblPlants" id="OPUNC04G07320.1">
    <property type="protein sequence ID" value="OPUNC04G07320.1"/>
    <property type="gene ID" value="OPUNC04G07320"/>
</dbReference>
<reference evidence="2" key="1">
    <citation type="submission" date="2015-04" db="UniProtKB">
        <authorList>
            <consortium name="EnsemblPlants"/>
        </authorList>
    </citation>
    <scope>IDENTIFICATION</scope>
</reference>
<keyword evidence="1" id="KW-0732">Signal</keyword>
<organism evidence="2">
    <name type="scientific">Oryza punctata</name>
    <name type="common">Red rice</name>
    <dbReference type="NCBI Taxonomy" id="4537"/>
    <lineage>
        <taxon>Eukaryota</taxon>
        <taxon>Viridiplantae</taxon>
        <taxon>Streptophyta</taxon>
        <taxon>Embryophyta</taxon>
        <taxon>Tracheophyta</taxon>
        <taxon>Spermatophyta</taxon>
        <taxon>Magnoliopsida</taxon>
        <taxon>Liliopsida</taxon>
        <taxon>Poales</taxon>
        <taxon>Poaceae</taxon>
        <taxon>BOP clade</taxon>
        <taxon>Oryzoideae</taxon>
        <taxon>Oryzeae</taxon>
        <taxon>Oryzinae</taxon>
        <taxon>Oryza</taxon>
    </lineage>
</organism>
<accession>A0A0E0KPD8</accession>
<dbReference type="PANTHER" id="PTHR34998">
    <property type="entry name" value="OS04G0357400 PROTEIN-RELATED"/>
    <property type="match status" value="1"/>
</dbReference>
<dbReference type="eggNOG" id="ENOG502R3JF">
    <property type="taxonomic scope" value="Eukaryota"/>
</dbReference>
<evidence type="ECO:0000313" key="2">
    <source>
        <dbReference type="EnsemblPlants" id="OPUNC04G07320.1"/>
    </source>
</evidence>
<dbReference type="AlphaFoldDB" id="A0A0E0KPD8"/>